<accession>K9HXJ1</accession>
<evidence type="ECO:0000259" key="2">
    <source>
        <dbReference type="Pfam" id="PF03749"/>
    </source>
</evidence>
<dbReference type="FunFam" id="2.40.50.580:FF:000001">
    <property type="entry name" value="Sugar fermentation stimulation protein A"/>
    <property type="match status" value="1"/>
</dbReference>
<evidence type="ECO:0000313" key="5">
    <source>
        <dbReference type="Proteomes" id="UP000009881"/>
    </source>
</evidence>
<dbReference type="PANTHER" id="PTHR30545:SF2">
    <property type="entry name" value="SUGAR FERMENTATION STIMULATION PROTEIN A"/>
    <property type="match status" value="1"/>
</dbReference>
<dbReference type="NCBIfam" id="TIGR00230">
    <property type="entry name" value="sfsA"/>
    <property type="match status" value="1"/>
</dbReference>
<dbReference type="RefSeq" id="WP_009538733.1">
    <property type="nucleotide sequence ID" value="NZ_ANHY01000002.1"/>
</dbReference>
<keyword evidence="5" id="KW-1185">Reference proteome</keyword>
<reference evidence="4 5" key="1">
    <citation type="journal article" date="2013" name="Genome Announc.">
        <title>Draft Genome Sequence of an Alphaproteobacterium, Caenispirillum salinarum AK4(T), Isolated from a Solar Saltern.</title>
        <authorList>
            <person name="Khatri I."/>
            <person name="Singh A."/>
            <person name="Korpole S."/>
            <person name="Pinnaka A.K."/>
            <person name="Subramanian S."/>
        </authorList>
    </citation>
    <scope>NUCLEOTIDE SEQUENCE [LARGE SCALE GENOMIC DNA]</scope>
    <source>
        <strain evidence="4 5">AK4</strain>
    </source>
</reference>
<feature type="domain" description="SfsA N-terminal OB" evidence="3">
    <location>
        <begin position="13"/>
        <end position="80"/>
    </location>
</feature>
<dbReference type="PANTHER" id="PTHR30545">
    <property type="entry name" value="SUGAR FERMENTATION STIMULATION PROTEIN A"/>
    <property type="match status" value="1"/>
</dbReference>
<sequence>MQFTTPLIRGTLIKRYKRFLADVTLEDGTVVTAHTANSGSMKGCAEPGSAVWLSPADNPNRKLKYTWEIVQVDGGGLVGINTSWPNALVADACAAGAIPELCGYDTVRREVKYGRNSRIDVLLEKSDTGEKCYVEVKNVTLARDGHAEFPDAVTARGAKHLVEMTDMVAEGHRAVMVYLVQREDCHAFRVAADIDPAYEKALALAMSQGVEALCYACTVTPEAITVAQPLPLKLAPAAAPEPVSA</sequence>
<comment type="caution">
    <text evidence="4">The sequence shown here is derived from an EMBL/GenBank/DDBJ whole genome shotgun (WGS) entry which is preliminary data.</text>
</comment>
<evidence type="ECO:0000313" key="4">
    <source>
        <dbReference type="EMBL" id="EKV32906.1"/>
    </source>
</evidence>
<dbReference type="Gene3D" id="3.40.1350.60">
    <property type="match status" value="1"/>
</dbReference>
<feature type="domain" description="Sugar fermentation stimulation protein C-terminal" evidence="2">
    <location>
        <begin position="84"/>
        <end position="222"/>
    </location>
</feature>
<dbReference type="HAMAP" id="MF_00095">
    <property type="entry name" value="SfsA"/>
    <property type="match status" value="1"/>
</dbReference>
<dbReference type="eggNOG" id="COG1489">
    <property type="taxonomic scope" value="Bacteria"/>
</dbReference>
<dbReference type="PATRIC" id="fig|1238182.3.peg.282"/>
<dbReference type="Gene3D" id="2.40.50.580">
    <property type="match status" value="1"/>
</dbReference>
<dbReference type="STRING" id="1238182.C882_1744"/>
<dbReference type="Pfam" id="PF03749">
    <property type="entry name" value="SfsA"/>
    <property type="match status" value="1"/>
</dbReference>
<dbReference type="InterPro" id="IPR005224">
    <property type="entry name" value="SfsA"/>
</dbReference>
<dbReference type="EMBL" id="ANHY01000002">
    <property type="protein sequence ID" value="EKV32906.1"/>
    <property type="molecule type" value="Genomic_DNA"/>
</dbReference>
<dbReference type="GO" id="GO:0003677">
    <property type="term" value="F:DNA binding"/>
    <property type="evidence" value="ECO:0007669"/>
    <property type="project" value="InterPro"/>
</dbReference>
<name>K9HXJ1_9PROT</name>
<dbReference type="CDD" id="cd22359">
    <property type="entry name" value="SfsA-like_bacterial"/>
    <property type="match status" value="1"/>
</dbReference>
<dbReference type="OrthoDB" id="9802365at2"/>
<gene>
    <name evidence="1" type="primary">sfsA</name>
    <name evidence="4" type="ORF">C882_1744</name>
</gene>
<evidence type="ECO:0000259" key="3">
    <source>
        <dbReference type="Pfam" id="PF17746"/>
    </source>
</evidence>
<evidence type="ECO:0000256" key="1">
    <source>
        <dbReference type="HAMAP-Rule" id="MF_00095"/>
    </source>
</evidence>
<organism evidence="4 5">
    <name type="scientific">Caenispirillum salinarum AK4</name>
    <dbReference type="NCBI Taxonomy" id="1238182"/>
    <lineage>
        <taxon>Bacteria</taxon>
        <taxon>Pseudomonadati</taxon>
        <taxon>Pseudomonadota</taxon>
        <taxon>Alphaproteobacteria</taxon>
        <taxon>Rhodospirillales</taxon>
        <taxon>Novispirillaceae</taxon>
        <taxon>Caenispirillum</taxon>
    </lineage>
</organism>
<dbReference type="InterPro" id="IPR041465">
    <property type="entry name" value="SfsA_N"/>
</dbReference>
<proteinExistence type="inferred from homology"/>
<dbReference type="Proteomes" id="UP000009881">
    <property type="component" value="Unassembled WGS sequence"/>
</dbReference>
<comment type="similarity">
    <text evidence="1">Belongs to the SfsA family.</text>
</comment>
<protein>
    <recommendedName>
        <fullName evidence="1">Sugar fermentation stimulation protein homolog</fullName>
    </recommendedName>
</protein>
<dbReference type="InterPro" id="IPR040452">
    <property type="entry name" value="SfsA_C"/>
</dbReference>
<dbReference type="Pfam" id="PF17746">
    <property type="entry name" value="SfsA_N"/>
    <property type="match status" value="1"/>
</dbReference>
<dbReference type="AlphaFoldDB" id="K9HXJ1"/>